<gene>
    <name evidence="2" type="ORF">HKK74_09820</name>
</gene>
<keyword evidence="3" id="KW-1185">Reference proteome</keyword>
<dbReference type="GO" id="GO:0016853">
    <property type="term" value="F:isomerase activity"/>
    <property type="evidence" value="ECO:0007669"/>
    <property type="project" value="UniProtKB-KW"/>
</dbReference>
<dbReference type="PANTHER" id="PTHR12110:SF53">
    <property type="entry name" value="BLR5974 PROTEIN"/>
    <property type="match status" value="1"/>
</dbReference>
<reference evidence="2 3" key="1">
    <citation type="submission" date="2020-06" db="EMBL/GenBank/DDBJ databases">
        <title>Actinomadura xiongansis sp. nov., isolated from soil of Baiyangdian.</title>
        <authorList>
            <person name="Zhang X."/>
        </authorList>
    </citation>
    <scope>NUCLEOTIDE SEQUENCE [LARGE SCALE GENOMIC DNA]</scope>
    <source>
        <strain evidence="2 3">HBUM206468</strain>
    </source>
</reference>
<evidence type="ECO:0000313" key="3">
    <source>
        <dbReference type="Proteomes" id="UP000805614"/>
    </source>
</evidence>
<keyword evidence="2" id="KW-0413">Isomerase</keyword>
<dbReference type="EMBL" id="JABVEC010000005">
    <property type="protein sequence ID" value="MBC6465791.1"/>
    <property type="molecule type" value="Genomic_DNA"/>
</dbReference>
<evidence type="ECO:0000259" key="1">
    <source>
        <dbReference type="Pfam" id="PF01261"/>
    </source>
</evidence>
<dbReference type="PANTHER" id="PTHR12110">
    <property type="entry name" value="HYDROXYPYRUVATE ISOMERASE"/>
    <property type="match status" value="1"/>
</dbReference>
<dbReference type="Pfam" id="PF01261">
    <property type="entry name" value="AP_endonuc_2"/>
    <property type="match status" value="1"/>
</dbReference>
<comment type="caution">
    <text evidence="2">The sequence shown here is derived from an EMBL/GenBank/DDBJ whole genome shotgun (WGS) entry which is preliminary data.</text>
</comment>
<dbReference type="InterPro" id="IPR036237">
    <property type="entry name" value="Xyl_isomerase-like_sf"/>
</dbReference>
<sequence>MRFSYATIALPTLTPLQAIEELSRSGYRGVEWKVGEAPHAMSSTSAFSFLKNNKCTLDPDSTDRKEIRDACEAAGLTIVGLGPYLAVGDEDGLQRMMLLASDLGASQVRLQAPRTTSGTFDYPKLAEETRQYLAFAEDLAATTGVRVVLEMHHDTIAPSASLAFALVSKLDPARIGVIYDAGNVVWEGYENPRMAFQILGPYLHHVHLKNATVARSAPGAKWGHAWSPLDAGMVPVAEVLGLLDDHGYTGWVSLEDLSTERDPVATLRFNAAVLSGIPEASWPGASAGSVR</sequence>
<dbReference type="Proteomes" id="UP000805614">
    <property type="component" value="Unassembled WGS sequence"/>
</dbReference>
<dbReference type="SUPFAM" id="SSF51658">
    <property type="entry name" value="Xylose isomerase-like"/>
    <property type="match status" value="1"/>
</dbReference>
<protein>
    <submittedName>
        <fullName evidence="2">Sugar phosphate isomerase/epimerase</fullName>
    </submittedName>
</protein>
<feature type="domain" description="Xylose isomerase-like TIM barrel" evidence="1">
    <location>
        <begin position="20"/>
        <end position="258"/>
    </location>
</feature>
<dbReference type="InterPro" id="IPR013022">
    <property type="entry name" value="Xyl_isomerase-like_TIM-brl"/>
</dbReference>
<organism evidence="2 3">
    <name type="scientific">Actinomadura alba</name>
    <dbReference type="NCBI Taxonomy" id="406431"/>
    <lineage>
        <taxon>Bacteria</taxon>
        <taxon>Bacillati</taxon>
        <taxon>Actinomycetota</taxon>
        <taxon>Actinomycetes</taxon>
        <taxon>Streptosporangiales</taxon>
        <taxon>Thermomonosporaceae</taxon>
        <taxon>Actinomadura</taxon>
    </lineage>
</organism>
<dbReference type="InterPro" id="IPR050312">
    <property type="entry name" value="IolE/XylAMocC-like"/>
</dbReference>
<evidence type="ECO:0000313" key="2">
    <source>
        <dbReference type="EMBL" id="MBC6465791.1"/>
    </source>
</evidence>
<name>A0ABR7LLZ8_9ACTN</name>
<accession>A0ABR7LLZ8</accession>
<dbReference type="Gene3D" id="3.20.20.150">
    <property type="entry name" value="Divalent-metal-dependent TIM barrel enzymes"/>
    <property type="match status" value="1"/>
</dbReference>
<dbReference type="RefSeq" id="WP_187242790.1">
    <property type="nucleotide sequence ID" value="NZ_BAAAOK010000006.1"/>
</dbReference>
<proteinExistence type="predicted"/>